<feature type="transmembrane region" description="Helical" evidence="9">
    <location>
        <begin position="390"/>
        <end position="407"/>
    </location>
</feature>
<dbReference type="Pfam" id="PF02653">
    <property type="entry name" value="BPD_transp_2"/>
    <property type="match status" value="1"/>
</dbReference>
<evidence type="ECO:0000256" key="8">
    <source>
        <dbReference type="ARBA" id="ARBA00037998"/>
    </source>
</evidence>
<organism evidence="10 11">
    <name type="scientific">Geodia barretti</name>
    <name type="common">Barrett's horny sponge</name>
    <dbReference type="NCBI Taxonomy" id="519541"/>
    <lineage>
        <taxon>Eukaryota</taxon>
        <taxon>Metazoa</taxon>
        <taxon>Porifera</taxon>
        <taxon>Demospongiae</taxon>
        <taxon>Heteroscleromorpha</taxon>
        <taxon>Tetractinellida</taxon>
        <taxon>Astrophorina</taxon>
        <taxon>Geodiidae</taxon>
        <taxon>Geodia</taxon>
    </lineage>
</organism>
<dbReference type="EMBL" id="CASHTH010004306">
    <property type="protein sequence ID" value="CAI8055799.1"/>
    <property type="molecule type" value="Genomic_DNA"/>
</dbReference>
<name>A0AA35TX02_GEOBA</name>
<keyword evidence="6 9" id="KW-1133">Transmembrane helix</keyword>
<feature type="transmembrane region" description="Helical" evidence="9">
    <location>
        <begin position="265"/>
        <end position="287"/>
    </location>
</feature>
<feature type="transmembrane region" description="Helical" evidence="9">
    <location>
        <begin position="69"/>
        <end position="86"/>
    </location>
</feature>
<dbReference type="CDD" id="cd06582">
    <property type="entry name" value="TM_PBP1_LivH_like"/>
    <property type="match status" value="1"/>
</dbReference>
<evidence type="ECO:0000256" key="7">
    <source>
        <dbReference type="ARBA" id="ARBA00023136"/>
    </source>
</evidence>
<proteinExistence type="inferred from homology"/>
<dbReference type="InterPro" id="IPR052157">
    <property type="entry name" value="BCAA_transport_permease"/>
</dbReference>
<dbReference type="AlphaFoldDB" id="A0AA35TX02"/>
<reference evidence="10" key="1">
    <citation type="submission" date="2023-03" db="EMBL/GenBank/DDBJ databases">
        <authorList>
            <person name="Steffen K."/>
            <person name="Cardenas P."/>
        </authorList>
    </citation>
    <scope>NUCLEOTIDE SEQUENCE</scope>
</reference>
<evidence type="ECO:0000256" key="4">
    <source>
        <dbReference type="ARBA" id="ARBA00022692"/>
    </source>
</evidence>
<keyword evidence="5" id="KW-0029">Amino-acid transport</keyword>
<dbReference type="PANTHER" id="PTHR11795">
    <property type="entry name" value="BRANCHED-CHAIN AMINO ACID TRANSPORT SYSTEM PERMEASE PROTEIN LIVH"/>
    <property type="match status" value="1"/>
</dbReference>
<evidence type="ECO:0000256" key="6">
    <source>
        <dbReference type="ARBA" id="ARBA00022989"/>
    </source>
</evidence>
<keyword evidence="4 9" id="KW-0812">Transmembrane</keyword>
<protein>
    <submittedName>
        <fullName evidence="10">High-affinity branched-chain amino acid transport system permease protein BraD</fullName>
    </submittedName>
</protein>
<evidence type="ECO:0000256" key="1">
    <source>
        <dbReference type="ARBA" id="ARBA00004651"/>
    </source>
</evidence>
<dbReference type="Proteomes" id="UP001174909">
    <property type="component" value="Unassembled WGS sequence"/>
</dbReference>
<dbReference type="GO" id="GO:0022857">
    <property type="term" value="F:transmembrane transporter activity"/>
    <property type="evidence" value="ECO:0007669"/>
    <property type="project" value="InterPro"/>
</dbReference>
<keyword evidence="2" id="KW-0813">Transport</keyword>
<comment type="similarity">
    <text evidence="8">Belongs to the binding-protein-dependent transport system permease family. LivHM subfamily.</text>
</comment>
<feature type="transmembrane region" description="Helical" evidence="9">
    <location>
        <begin position="308"/>
        <end position="334"/>
    </location>
</feature>
<feature type="transmembrane region" description="Helical" evidence="9">
    <location>
        <begin position="354"/>
        <end position="378"/>
    </location>
</feature>
<feature type="transmembrane region" description="Helical" evidence="9">
    <location>
        <begin position="6"/>
        <end position="26"/>
    </location>
</feature>
<evidence type="ECO:0000256" key="3">
    <source>
        <dbReference type="ARBA" id="ARBA00022475"/>
    </source>
</evidence>
<comment type="caution">
    <text evidence="10">The sequence shown here is derived from an EMBL/GenBank/DDBJ whole genome shotgun (WGS) entry which is preliminary data.</text>
</comment>
<evidence type="ECO:0000256" key="9">
    <source>
        <dbReference type="SAM" id="Phobius"/>
    </source>
</evidence>
<feature type="transmembrane region" description="Helical" evidence="9">
    <location>
        <begin position="98"/>
        <end position="120"/>
    </location>
</feature>
<evidence type="ECO:0000313" key="10">
    <source>
        <dbReference type="EMBL" id="CAI8055799.1"/>
    </source>
</evidence>
<evidence type="ECO:0000256" key="2">
    <source>
        <dbReference type="ARBA" id="ARBA00022448"/>
    </source>
</evidence>
<dbReference type="GO" id="GO:0006865">
    <property type="term" value="P:amino acid transport"/>
    <property type="evidence" value="ECO:0007669"/>
    <property type="project" value="UniProtKB-KW"/>
</dbReference>
<dbReference type="GO" id="GO:0005886">
    <property type="term" value="C:plasma membrane"/>
    <property type="evidence" value="ECO:0007669"/>
    <property type="project" value="UniProtKB-SubCell"/>
</dbReference>
<gene>
    <name evidence="10" type="ORF">GBAR_LOCUS30435</name>
</gene>
<keyword evidence="11" id="KW-1185">Reference proteome</keyword>
<dbReference type="InterPro" id="IPR001851">
    <property type="entry name" value="ABC_transp_permease"/>
</dbReference>
<sequence length="414" mass="43587">MQFAFNGLAVGAVYALLALGFTLVYSTVWFFDLYYGAAAALGAYGVFYLRTDPALGSRLDINSVPVNVVFGAVVAGVVAWTLYTVLEPRLRERASPTAFRAVLAVVAVAMGIYTAVVLSYPEHLHLTLSPAVGLATAVVAISVAQRAVRTVVASVSSTRVALVAAVPASTLGAWCGYLLTNAPGAGLYLSWAVSCLLAGCVGLALYRGLYAYMRERARSPLIMLVASLGILLAIAALIVIVFQSAPRPLPDAFGSTPWNIAGARIKGFNVFAIGVALAGFAGMWFLLKMTSFGRAVRAIGDDEEVSKVVGINTTVIIAIVFFIGAVYAAMAGILTGHDTAVQPRMGLLLLLKGWIASVVGGIGNLYGAIVGGFALGLVEQFGIWDLAGEWKDAISFVLLILFLSFWPQGLLPRR</sequence>
<evidence type="ECO:0000256" key="5">
    <source>
        <dbReference type="ARBA" id="ARBA00022970"/>
    </source>
</evidence>
<feature type="transmembrane region" description="Helical" evidence="9">
    <location>
        <begin position="221"/>
        <end position="245"/>
    </location>
</feature>
<evidence type="ECO:0000313" key="11">
    <source>
        <dbReference type="Proteomes" id="UP001174909"/>
    </source>
</evidence>
<dbReference type="PANTHER" id="PTHR11795:SF445">
    <property type="entry name" value="AMINO ACID ABC TRANSPORTER PERMEASE PROTEIN"/>
    <property type="match status" value="1"/>
</dbReference>
<keyword evidence="3" id="KW-1003">Cell membrane</keyword>
<feature type="transmembrane region" description="Helical" evidence="9">
    <location>
        <begin position="126"/>
        <end position="148"/>
    </location>
</feature>
<feature type="transmembrane region" description="Helical" evidence="9">
    <location>
        <begin position="160"/>
        <end position="179"/>
    </location>
</feature>
<accession>A0AA35TX02</accession>
<feature type="transmembrane region" description="Helical" evidence="9">
    <location>
        <begin position="185"/>
        <end position="209"/>
    </location>
</feature>
<keyword evidence="7 9" id="KW-0472">Membrane</keyword>
<comment type="subcellular location">
    <subcellularLocation>
        <location evidence="1">Cell membrane</location>
        <topology evidence="1">Multi-pass membrane protein</topology>
    </subcellularLocation>
</comment>